<organism evidence="2 3">
    <name type="scientific">Rhypophila decipiens</name>
    <dbReference type="NCBI Taxonomy" id="261697"/>
    <lineage>
        <taxon>Eukaryota</taxon>
        <taxon>Fungi</taxon>
        <taxon>Dikarya</taxon>
        <taxon>Ascomycota</taxon>
        <taxon>Pezizomycotina</taxon>
        <taxon>Sordariomycetes</taxon>
        <taxon>Sordariomycetidae</taxon>
        <taxon>Sordariales</taxon>
        <taxon>Naviculisporaceae</taxon>
        <taxon>Rhypophila</taxon>
    </lineage>
</organism>
<evidence type="ECO:0000313" key="2">
    <source>
        <dbReference type="EMBL" id="KAK4209508.1"/>
    </source>
</evidence>
<feature type="region of interest" description="Disordered" evidence="1">
    <location>
        <begin position="225"/>
        <end position="249"/>
    </location>
</feature>
<dbReference type="AlphaFoldDB" id="A0AAN6XYY6"/>
<dbReference type="EMBL" id="MU858203">
    <property type="protein sequence ID" value="KAK4209508.1"/>
    <property type="molecule type" value="Genomic_DNA"/>
</dbReference>
<proteinExistence type="predicted"/>
<evidence type="ECO:0000256" key="1">
    <source>
        <dbReference type="SAM" id="MobiDB-lite"/>
    </source>
</evidence>
<reference evidence="2" key="2">
    <citation type="submission" date="2023-05" db="EMBL/GenBank/DDBJ databases">
        <authorList>
            <consortium name="Lawrence Berkeley National Laboratory"/>
            <person name="Steindorff A."/>
            <person name="Hensen N."/>
            <person name="Bonometti L."/>
            <person name="Westerberg I."/>
            <person name="Brannstrom I.O."/>
            <person name="Guillou S."/>
            <person name="Cros-Aarteil S."/>
            <person name="Calhoun S."/>
            <person name="Haridas S."/>
            <person name="Kuo A."/>
            <person name="Mondo S."/>
            <person name="Pangilinan J."/>
            <person name="Riley R."/>
            <person name="Labutti K."/>
            <person name="Andreopoulos B."/>
            <person name="Lipzen A."/>
            <person name="Chen C."/>
            <person name="Yanf M."/>
            <person name="Daum C."/>
            <person name="Ng V."/>
            <person name="Clum A."/>
            <person name="Ohm R."/>
            <person name="Martin F."/>
            <person name="Silar P."/>
            <person name="Natvig D."/>
            <person name="Lalanne C."/>
            <person name="Gautier V."/>
            <person name="Ament-Velasquez S.L."/>
            <person name="Kruys A."/>
            <person name="Hutchinson M.I."/>
            <person name="Powell A.J."/>
            <person name="Barry K."/>
            <person name="Miller A.N."/>
            <person name="Grigoriev I.V."/>
            <person name="Debuchy R."/>
            <person name="Gladieux P."/>
            <person name="Thoren M.H."/>
            <person name="Johannesson H."/>
        </authorList>
    </citation>
    <scope>NUCLEOTIDE SEQUENCE</scope>
    <source>
        <strain evidence="2">PSN293</strain>
    </source>
</reference>
<keyword evidence="3" id="KW-1185">Reference proteome</keyword>
<sequence>MLVEAFRSEWLQDLYFKQCQWGVRKLAMDDYQEGNLPDAVKERLLAQLPEYLRDADLDELFSNPDMRYRLCQNLLSFGGQDFLALDLLSQPWIIPSQHEIDHFWNILKPVLEKWGSPNLFYDGRKSEVLQVLDQFFAGSRDSQARNPFKYRFSATAAAISFLHSLAPSTRLHMRRLVLDENTESVTYPERHGKGLVEFCHENPRLRVERRVSLWKTVLPQMTRSGRSSGCQDCGETWLGPSSSSRQRGDYWSRPGSSWWTQPPEPAYPGSYPPPPAFGLSGAIASWALEALSLPKNVTLVIDGGPLPQLSAQIFQDIVVLDAVWQAACEKAFASEHYRLYNSEWVFNSSAYQDHGDHGGYICEDFPNIVRAILDGSGPISLNFPIGGAASFEQQVEDMLFGRREWEARDWYRAWEERHRDKSVKPDPPLAADWAGLFQLDMLPRADDPTDAAGQITGS</sequence>
<name>A0AAN6XYY6_9PEZI</name>
<evidence type="ECO:0000313" key="3">
    <source>
        <dbReference type="Proteomes" id="UP001301769"/>
    </source>
</evidence>
<reference evidence="2" key="1">
    <citation type="journal article" date="2023" name="Mol. Phylogenet. Evol.">
        <title>Genome-scale phylogeny and comparative genomics of the fungal order Sordariales.</title>
        <authorList>
            <person name="Hensen N."/>
            <person name="Bonometti L."/>
            <person name="Westerberg I."/>
            <person name="Brannstrom I.O."/>
            <person name="Guillou S."/>
            <person name="Cros-Aarteil S."/>
            <person name="Calhoun S."/>
            <person name="Haridas S."/>
            <person name="Kuo A."/>
            <person name="Mondo S."/>
            <person name="Pangilinan J."/>
            <person name="Riley R."/>
            <person name="LaButti K."/>
            <person name="Andreopoulos B."/>
            <person name="Lipzen A."/>
            <person name="Chen C."/>
            <person name="Yan M."/>
            <person name="Daum C."/>
            <person name="Ng V."/>
            <person name="Clum A."/>
            <person name="Steindorff A."/>
            <person name="Ohm R.A."/>
            <person name="Martin F."/>
            <person name="Silar P."/>
            <person name="Natvig D.O."/>
            <person name="Lalanne C."/>
            <person name="Gautier V."/>
            <person name="Ament-Velasquez S.L."/>
            <person name="Kruys A."/>
            <person name="Hutchinson M.I."/>
            <person name="Powell A.J."/>
            <person name="Barry K."/>
            <person name="Miller A.N."/>
            <person name="Grigoriev I.V."/>
            <person name="Debuchy R."/>
            <person name="Gladieux P."/>
            <person name="Hiltunen Thoren M."/>
            <person name="Johannesson H."/>
        </authorList>
    </citation>
    <scope>NUCLEOTIDE SEQUENCE</scope>
    <source>
        <strain evidence="2">PSN293</strain>
    </source>
</reference>
<comment type="caution">
    <text evidence="2">The sequence shown here is derived from an EMBL/GenBank/DDBJ whole genome shotgun (WGS) entry which is preliminary data.</text>
</comment>
<dbReference type="Proteomes" id="UP001301769">
    <property type="component" value="Unassembled WGS sequence"/>
</dbReference>
<protein>
    <submittedName>
        <fullName evidence="2">Uncharacterized protein</fullName>
    </submittedName>
</protein>
<accession>A0AAN6XYY6</accession>
<gene>
    <name evidence="2" type="ORF">QBC37DRAFT_391234</name>
</gene>